<dbReference type="EMBL" id="BLZR01000001">
    <property type="protein sequence ID" value="GFP76407.1"/>
    <property type="molecule type" value="Genomic_DNA"/>
</dbReference>
<accession>A0A6V8SGV2</accession>
<dbReference type="InterPro" id="IPR012454">
    <property type="entry name" value="DUF1659"/>
</dbReference>
<comment type="caution">
    <text evidence="2">The sequence shown here is derived from an EMBL/GenBank/DDBJ whole genome shotgun (WGS) entry which is preliminary data.</text>
</comment>
<dbReference type="Proteomes" id="UP000580568">
    <property type="component" value="Unassembled WGS sequence"/>
</dbReference>
<reference evidence="2 3" key="1">
    <citation type="submission" date="2020-07" db="EMBL/GenBank/DDBJ databases">
        <title>A new beta-1,3-glucan-decomposing anaerobic bacterium isolated from anoxic soil subjected to biological soil disinfestation.</title>
        <authorList>
            <person name="Ueki A."/>
            <person name="Tonouchi A."/>
        </authorList>
    </citation>
    <scope>NUCLEOTIDE SEQUENCE [LARGE SCALE GENOMIC DNA]</scope>
    <source>
        <strain evidence="2 3">TW1</strain>
    </source>
</reference>
<gene>
    <name evidence="2" type="ORF">bsdtw1_02509</name>
</gene>
<feature type="domain" description="DUF1659" evidence="1">
    <location>
        <begin position="2"/>
        <end position="73"/>
    </location>
</feature>
<sequence>MAVSKVLQTSSMYIEIENGTDKLGATVYKKKNFSGVKTNATPENVYAVAEAIKAVLSVGTRDAFLTETSKLANA</sequence>
<protein>
    <recommendedName>
        <fullName evidence="1">DUF1659 domain-containing protein</fullName>
    </recommendedName>
</protein>
<proteinExistence type="predicted"/>
<dbReference type="RefSeq" id="WP_183277835.1">
    <property type="nucleotide sequence ID" value="NZ_BLZR01000001.1"/>
</dbReference>
<keyword evidence="3" id="KW-1185">Reference proteome</keyword>
<dbReference type="AlphaFoldDB" id="A0A6V8SGV2"/>
<organism evidence="2 3">
    <name type="scientific">Clostridium fungisolvens</name>
    <dbReference type="NCBI Taxonomy" id="1604897"/>
    <lineage>
        <taxon>Bacteria</taxon>
        <taxon>Bacillati</taxon>
        <taxon>Bacillota</taxon>
        <taxon>Clostridia</taxon>
        <taxon>Eubacteriales</taxon>
        <taxon>Clostridiaceae</taxon>
        <taxon>Clostridium</taxon>
    </lineage>
</organism>
<evidence type="ECO:0000313" key="3">
    <source>
        <dbReference type="Proteomes" id="UP000580568"/>
    </source>
</evidence>
<dbReference type="Pfam" id="PF07872">
    <property type="entry name" value="DUF1659"/>
    <property type="match status" value="1"/>
</dbReference>
<evidence type="ECO:0000259" key="1">
    <source>
        <dbReference type="Pfam" id="PF07872"/>
    </source>
</evidence>
<evidence type="ECO:0000313" key="2">
    <source>
        <dbReference type="EMBL" id="GFP76407.1"/>
    </source>
</evidence>
<name>A0A6V8SGV2_9CLOT</name>